<dbReference type="Gene3D" id="3.60.15.10">
    <property type="entry name" value="Ribonuclease Z/Hydroxyacylglutathione hydrolase-like"/>
    <property type="match status" value="1"/>
</dbReference>
<proteinExistence type="predicted"/>
<dbReference type="RefSeq" id="WP_171226308.1">
    <property type="nucleotide sequence ID" value="NZ_CP053085.1"/>
</dbReference>
<dbReference type="Pfam" id="PF10996">
    <property type="entry name" value="Beta-Casp"/>
    <property type="match status" value="1"/>
</dbReference>
<dbReference type="PANTHER" id="PTHR11203:SF37">
    <property type="entry name" value="INTEGRATOR COMPLEX SUBUNIT 11"/>
    <property type="match status" value="1"/>
</dbReference>
<dbReference type="CDD" id="cd16295">
    <property type="entry name" value="TTHA0252-CPSF-like_MBL-fold"/>
    <property type="match status" value="1"/>
</dbReference>
<dbReference type="PANTHER" id="PTHR11203">
    <property type="entry name" value="CLEAVAGE AND POLYADENYLATION SPECIFICITY FACTOR FAMILY MEMBER"/>
    <property type="match status" value="1"/>
</dbReference>
<accession>A0A6M4IRW6</accession>
<dbReference type="InterPro" id="IPR036866">
    <property type="entry name" value="RibonucZ/Hydroxyglut_hydro"/>
</dbReference>
<feature type="domain" description="Metallo-beta-lactamase" evidence="2">
    <location>
        <begin position="23"/>
        <end position="249"/>
    </location>
</feature>
<organism evidence="4 5">
    <name type="scientific">Gemmatimonas groenlandica</name>
    <dbReference type="NCBI Taxonomy" id="2732249"/>
    <lineage>
        <taxon>Bacteria</taxon>
        <taxon>Pseudomonadati</taxon>
        <taxon>Gemmatimonadota</taxon>
        <taxon>Gemmatimonadia</taxon>
        <taxon>Gemmatimonadales</taxon>
        <taxon>Gemmatimonadaceae</taxon>
        <taxon>Gemmatimonas</taxon>
    </lineage>
</organism>
<dbReference type="Proteomes" id="UP000500938">
    <property type="component" value="Chromosome"/>
</dbReference>
<dbReference type="SMART" id="SM00849">
    <property type="entry name" value="Lactamase_B"/>
    <property type="match status" value="1"/>
</dbReference>
<name>A0A6M4IRW6_9BACT</name>
<dbReference type="InterPro" id="IPR022712">
    <property type="entry name" value="Beta_Casp"/>
</dbReference>
<dbReference type="InterPro" id="IPR050698">
    <property type="entry name" value="MBL"/>
</dbReference>
<dbReference type="AlphaFoldDB" id="A0A6M4IRW6"/>
<dbReference type="KEGG" id="ggr:HKW67_15810"/>
<reference evidence="4 5" key="1">
    <citation type="submission" date="2020-05" db="EMBL/GenBank/DDBJ databases">
        <title>Complete genome sequence of Gemmatimonas greenlandica TET16.</title>
        <authorList>
            <person name="Zeng Y."/>
        </authorList>
    </citation>
    <scope>NUCLEOTIDE SEQUENCE [LARGE SCALE GENOMIC DNA]</scope>
    <source>
        <strain evidence="4 5">TET16</strain>
    </source>
</reference>
<dbReference type="EMBL" id="CP053085">
    <property type="protein sequence ID" value="QJR36875.1"/>
    <property type="molecule type" value="Genomic_DNA"/>
</dbReference>
<evidence type="ECO:0000313" key="4">
    <source>
        <dbReference type="EMBL" id="QJR36875.1"/>
    </source>
</evidence>
<evidence type="ECO:0000313" key="5">
    <source>
        <dbReference type="Proteomes" id="UP000500938"/>
    </source>
</evidence>
<sequence length="475" mass="52585">MAFLPQIQVHMQIEFSGAAQEVTGSCHIIRVGQRTVLLDCGMFQGKRSESREKNAKLPLPIDQIDAVVLSHAHIDHAGRLPFLTAQGYKNTIWATSATRDLCALMLADSAHIQEKDAEFLERRGQPHAEPLYRVEDATRTLEQMIGMPYHKWFEVTDGVRAMYTEAGHILGSASVVLELREGEEFRRVVFSGDVGRHDLPIIRNPEPPTGGAHVVLCESTYGNRDHESVEGAREELGRVVRETAARGGRVLIPAFAVGRTQELVYDLHQLHRAGKIPSVPIFIDSPLATDATSVFAMHPEVFDHSEDLVRHTNDLFDFPLVKFTRDVNESKALNTMQGPMVIIAASGMAESGRILHHLRNGAGDARNTILIVGYMAEHTLGRRILEQRRVIKIFGDEVELAAQVEVLNGYSAHADRTELHAWLTAVRDGGTAEGRNTPHVYLVHGETPAQTAFAERLRADRFTVDIPAPGVVVTL</sequence>
<evidence type="ECO:0000256" key="1">
    <source>
        <dbReference type="ARBA" id="ARBA00022801"/>
    </source>
</evidence>
<dbReference type="SMART" id="SM01027">
    <property type="entry name" value="Beta-Casp"/>
    <property type="match status" value="1"/>
</dbReference>
<dbReference type="GO" id="GO:0016787">
    <property type="term" value="F:hydrolase activity"/>
    <property type="evidence" value="ECO:0007669"/>
    <property type="project" value="UniProtKB-KW"/>
</dbReference>
<dbReference type="Gene3D" id="3.40.50.10890">
    <property type="match status" value="1"/>
</dbReference>
<keyword evidence="5" id="KW-1185">Reference proteome</keyword>
<evidence type="ECO:0000259" key="3">
    <source>
        <dbReference type="SMART" id="SM01027"/>
    </source>
</evidence>
<feature type="domain" description="Beta-Casp" evidence="3">
    <location>
        <begin position="260"/>
        <end position="384"/>
    </location>
</feature>
<dbReference type="InterPro" id="IPR011108">
    <property type="entry name" value="RMMBL"/>
</dbReference>
<dbReference type="Pfam" id="PF00753">
    <property type="entry name" value="Lactamase_B"/>
    <property type="match status" value="1"/>
</dbReference>
<dbReference type="InterPro" id="IPR001279">
    <property type="entry name" value="Metallo-B-lactamas"/>
</dbReference>
<dbReference type="Pfam" id="PF07521">
    <property type="entry name" value="RMMBL"/>
    <property type="match status" value="1"/>
</dbReference>
<evidence type="ECO:0000259" key="2">
    <source>
        <dbReference type="SMART" id="SM00849"/>
    </source>
</evidence>
<protein>
    <submittedName>
        <fullName evidence="4">MBL fold metallo-hydrolase</fullName>
    </submittedName>
</protein>
<dbReference type="GO" id="GO:0004521">
    <property type="term" value="F:RNA endonuclease activity"/>
    <property type="evidence" value="ECO:0007669"/>
    <property type="project" value="TreeGrafter"/>
</dbReference>
<keyword evidence="1 4" id="KW-0378">Hydrolase</keyword>
<dbReference type="SUPFAM" id="SSF56281">
    <property type="entry name" value="Metallo-hydrolase/oxidoreductase"/>
    <property type="match status" value="1"/>
</dbReference>
<gene>
    <name evidence="4" type="ORF">HKW67_15810</name>
</gene>